<dbReference type="Proteomes" id="UP000199041">
    <property type="component" value="Unassembled WGS sequence"/>
</dbReference>
<keyword evidence="3" id="KW-1185">Reference proteome</keyword>
<accession>A0A1H3XSX3</accession>
<dbReference type="STRING" id="551991.SAMN05192529_10673"/>
<name>A0A1H3XSX3_9BACT</name>
<protein>
    <recommendedName>
        <fullName evidence="4">DUF4374 domain-containing protein</fullName>
    </recommendedName>
</protein>
<dbReference type="RefSeq" id="WP_091395594.1">
    <property type="nucleotide sequence ID" value="NZ_FNQY01000006.1"/>
</dbReference>
<gene>
    <name evidence="2" type="ORF">SAMN05192529_10673</name>
</gene>
<keyword evidence="1" id="KW-0732">Signal</keyword>
<evidence type="ECO:0000313" key="3">
    <source>
        <dbReference type="Proteomes" id="UP000199041"/>
    </source>
</evidence>
<dbReference type="AlphaFoldDB" id="A0A1H3XSX3"/>
<dbReference type="Pfam" id="PF14298">
    <property type="entry name" value="DUF4374"/>
    <property type="match status" value="2"/>
</dbReference>
<organism evidence="2 3">
    <name type="scientific">Arachidicoccus rhizosphaerae</name>
    <dbReference type="NCBI Taxonomy" id="551991"/>
    <lineage>
        <taxon>Bacteria</taxon>
        <taxon>Pseudomonadati</taxon>
        <taxon>Bacteroidota</taxon>
        <taxon>Chitinophagia</taxon>
        <taxon>Chitinophagales</taxon>
        <taxon>Chitinophagaceae</taxon>
        <taxon>Arachidicoccus</taxon>
    </lineage>
</organism>
<feature type="chain" id="PRO_5011742487" description="DUF4374 domain-containing protein" evidence="1">
    <location>
        <begin position="22"/>
        <end position="417"/>
    </location>
</feature>
<evidence type="ECO:0000256" key="1">
    <source>
        <dbReference type="SAM" id="SignalP"/>
    </source>
</evidence>
<dbReference type="InterPro" id="IPR025401">
    <property type="entry name" value="DUF4374"/>
</dbReference>
<evidence type="ECO:0008006" key="4">
    <source>
        <dbReference type="Google" id="ProtNLM"/>
    </source>
</evidence>
<evidence type="ECO:0000313" key="2">
    <source>
        <dbReference type="EMBL" id="SEA02001.1"/>
    </source>
</evidence>
<proteinExistence type="predicted"/>
<sequence>MKTTKLLLGAFLALNFGLWTACSKSDKPVDTGGGDSGTEGKFIIAATPAATQGVADYLLTTDNLDQGTLSTKNNGVEQDGTWRYYTTSGNLFFSMLYGQGNPGAVTAYKLDAAGALQKVTNFQTETVQAFAPVDKDILLMKIARSASNDISHWYKVNTETLQLNGEGEINTRALAGNGELAHFSWLTQVGNKVFAPYFSIKADGVDGFGTKYPDSSWIAVFNYPDMSLNTVIRDNRTSFIGAYFTNGLEVDEKGDVYAYASPNATSNGVITSTTPCAFMRINSGTTQYDKSYFFNISEKSGASYISFKLYLGNGAFLLGMTDPENPASGSTDRFAIANVYNQTFAWVTGTPDPAKITSVSELNSYSPKDGKTGYVGITTSDGKSAVYKFDAASATASKGLEVEGGTITAIRWLPSKA</sequence>
<dbReference type="EMBL" id="FNQY01000006">
    <property type="protein sequence ID" value="SEA02001.1"/>
    <property type="molecule type" value="Genomic_DNA"/>
</dbReference>
<feature type="signal peptide" evidence="1">
    <location>
        <begin position="1"/>
        <end position="21"/>
    </location>
</feature>
<dbReference type="OrthoDB" id="738440at2"/>
<dbReference type="PROSITE" id="PS51257">
    <property type="entry name" value="PROKAR_LIPOPROTEIN"/>
    <property type="match status" value="1"/>
</dbReference>
<reference evidence="2 3" key="1">
    <citation type="submission" date="2016-10" db="EMBL/GenBank/DDBJ databases">
        <authorList>
            <person name="de Groot N.N."/>
        </authorList>
    </citation>
    <scope>NUCLEOTIDE SEQUENCE [LARGE SCALE GENOMIC DNA]</scope>
    <source>
        <strain evidence="2 3">Vu-144</strain>
    </source>
</reference>